<proteinExistence type="inferred from homology"/>
<evidence type="ECO:0000256" key="3">
    <source>
        <dbReference type="ARBA" id="ARBA00008796"/>
    </source>
</evidence>
<dbReference type="SUPFAM" id="SSF55729">
    <property type="entry name" value="Acyl-CoA N-acyltransferases (Nat)"/>
    <property type="match status" value="1"/>
</dbReference>
<dbReference type="Pfam" id="PF02100">
    <property type="entry name" value="ODC_AZ"/>
    <property type="match status" value="1"/>
</dbReference>
<keyword evidence="5" id="KW-0597">Phosphoprotein</keyword>
<dbReference type="Proteomes" id="UP001178461">
    <property type="component" value="Chromosome 16"/>
</dbReference>
<evidence type="ECO:0000313" key="11">
    <source>
        <dbReference type="EMBL" id="CAI5798585.1"/>
    </source>
</evidence>
<keyword evidence="4" id="KW-0963">Cytoplasm</keyword>
<gene>
    <name evidence="11" type="ORF">PODLI_1B036493</name>
</gene>
<dbReference type="InterPro" id="IPR016181">
    <property type="entry name" value="Acyl_CoA_acyltransferase"/>
</dbReference>
<evidence type="ECO:0000313" key="12">
    <source>
        <dbReference type="Proteomes" id="UP001178461"/>
    </source>
</evidence>
<feature type="region of interest" description="Disordered" evidence="10">
    <location>
        <begin position="238"/>
        <end position="264"/>
    </location>
</feature>
<keyword evidence="12" id="KW-1185">Reference proteome</keyword>
<feature type="region of interest" description="Disordered" evidence="10">
    <location>
        <begin position="77"/>
        <end position="100"/>
    </location>
</feature>
<evidence type="ECO:0000256" key="4">
    <source>
        <dbReference type="ARBA" id="ARBA00022490"/>
    </source>
</evidence>
<dbReference type="GO" id="GO:0005634">
    <property type="term" value="C:nucleus"/>
    <property type="evidence" value="ECO:0007669"/>
    <property type="project" value="UniProtKB-SubCell"/>
</dbReference>
<dbReference type="AlphaFoldDB" id="A0AA35LLN6"/>
<name>A0AA35LLN6_9SAUR</name>
<dbReference type="GO" id="GO:0045732">
    <property type="term" value="P:positive regulation of protein catabolic process"/>
    <property type="evidence" value="ECO:0007669"/>
    <property type="project" value="TreeGrafter"/>
</dbReference>
<dbReference type="GO" id="GO:0008073">
    <property type="term" value="F:ornithine decarboxylase inhibitor activity"/>
    <property type="evidence" value="ECO:0007669"/>
    <property type="project" value="InterPro"/>
</dbReference>
<comment type="subcellular location">
    <subcellularLocation>
        <location evidence="2">Cytoplasm</location>
    </subcellularLocation>
    <subcellularLocation>
        <location evidence="1">Nucleus</location>
    </subcellularLocation>
</comment>
<protein>
    <recommendedName>
        <fullName evidence="9">Ornithine decarboxylase antizyme 3</fullName>
    </recommendedName>
</protein>
<evidence type="ECO:0000256" key="7">
    <source>
        <dbReference type="ARBA" id="ARBA00023242"/>
    </source>
</evidence>
<dbReference type="GO" id="GO:0075523">
    <property type="term" value="P:viral translational frameshifting"/>
    <property type="evidence" value="ECO:0007669"/>
    <property type="project" value="UniProtKB-KW"/>
</dbReference>
<organism evidence="11 12">
    <name type="scientific">Podarcis lilfordi</name>
    <name type="common">Lilford's wall lizard</name>
    <dbReference type="NCBI Taxonomy" id="74358"/>
    <lineage>
        <taxon>Eukaryota</taxon>
        <taxon>Metazoa</taxon>
        <taxon>Chordata</taxon>
        <taxon>Craniata</taxon>
        <taxon>Vertebrata</taxon>
        <taxon>Euteleostomi</taxon>
        <taxon>Lepidosauria</taxon>
        <taxon>Squamata</taxon>
        <taxon>Bifurcata</taxon>
        <taxon>Unidentata</taxon>
        <taxon>Episquamata</taxon>
        <taxon>Laterata</taxon>
        <taxon>Lacertibaenia</taxon>
        <taxon>Lacertidae</taxon>
        <taxon>Podarcis</taxon>
    </lineage>
</organism>
<dbReference type="PROSITE" id="PS01337">
    <property type="entry name" value="ODC_AZ"/>
    <property type="match status" value="1"/>
</dbReference>
<comment type="function">
    <text evidence="8">Ornithine decarboxylase (ODC) antizyme protein that negatively regulates ODC activity and intracellular polyamine biosynthesis and uptake in response to increased intracellular polyamine levels. Binds to ODC monomers, inhibiting the assembly of the functional ODC homodimers. Does not target the ODC monomers for degradation, which allows a protein synthesis-independent restoration of ODC activity. Stabilizes AZIN2 by interfering with its ubiquitination. Involved in the translocation of AZNI2 from ER-Golgi intermediate compartment (ERGIC) to the cytosol. Probably plays a key role in spermatogenesis by regulating the intracellular concentration of polyamines in haploid germ cells.</text>
</comment>
<dbReference type="InterPro" id="IPR038581">
    <property type="entry name" value="ODC_AZ_sf"/>
</dbReference>
<dbReference type="PANTHER" id="PTHR10279">
    <property type="entry name" value="ORNITHINE DECARBOXYLASE ANTIZYME"/>
    <property type="match status" value="1"/>
</dbReference>
<keyword evidence="6" id="KW-0688">Ribosomal frameshifting</keyword>
<dbReference type="FunFam" id="3.40.630.60:FF:000002">
    <property type="entry name" value="Ornithine decarboxylase antizyme 3"/>
    <property type="match status" value="1"/>
</dbReference>
<dbReference type="InterPro" id="IPR002993">
    <property type="entry name" value="ODC_AZ"/>
</dbReference>
<evidence type="ECO:0000256" key="10">
    <source>
        <dbReference type="SAM" id="MobiDB-lite"/>
    </source>
</evidence>
<sequence length="264" mass="29965">MGQKLTQVTIGVPRVLKAGALPPRTHFARGREALPSKTRRNRAPTNTLSWTKNCLYPLSFSSPSFCAISKRRLRYRRKMTPSGKSSTLTQHRRRSLEGDQASLKEVYKAGNLTVFAGERQRPDQPVQLDFHFARGSQGVSHWHGLLQARTVFLDTPHLALDCNSRESLTATLEYVEENTEADQVLVNFHKTRRDRGDLLRAFGFLGFTLLRPDHPSLPPWEDVIFMAYPMERELCQAEEDEKWRTRKPDPSGRQDGAVLGGQAP</sequence>
<comment type="similarity">
    <text evidence="3">Belongs to the ODC antizyme family.</text>
</comment>
<keyword evidence="7" id="KW-0539">Nucleus</keyword>
<evidence type="ECO:0000256" key="6">
    <source>
        <dbReference type="ARBA" id="ARBA00022758"/>
    </source>
</evidence>
<dbReference type="GO" id="GO:0005737">
    <property type="term" value="C:cytoplasm"/>
    <property type="evidence" value="ECO:0007669"/>
    <property type="project" value="UniProtKB-SubCell"/>
</dbReference>
<dbReference type="EMBL" id="OX395143">
    <property type="protein sequence ID" value="CAI5798585.1"/>
    <property type="molecule type" value="Genomic_DNA"/>
</dbReference>
<dbReference type="Gene3D" id="3.40.630.60">
    <property type="match status" value="1"/>
</dbReference>
<feature type="compositionally biased region" description="Basic and acidic residues" evidence="10">
    <location>
        <begin position="238"/>
        <end position="252"/>
    </location>
</feature>
<accession>A0AA35LLN6</accession>
<evidence type="ECO:0000256" key="8">
    <source>
        <dbReference type="ARBA" id="ARBA00053466"/>
    </source>
</evidence>
<evidence type="ECO:0000256" key="2">
    <source>
        <dbReference type="ARBA" id="ARBA00004496"/>
    </source>
</evidence>
<dbReference type="PANTHER" id="PTHR10279:SF9">
    <property type="entry name" value="ORNITHINE DECARBOXYLASE ANTIZYME 3"/>
    <property type="match status" value="1"/>
</dbReference>
<evidence type="ECO:0000256" key="9">
    <source>
        <dbReference type="ARBA" id="ARBA00071308"/>
    </source>
</evidence>
<reference evidence="11" key="1">
    <citation type="submission" date="2022-12" db="EMBL/GenBank/DDBJ databases">
        <authorList>
            <person name="Alioto T."/>
            <person name="Alioto T."/>
            <person name="Gomez Garrido J."/>
        </authorList>
    </citation>
    <scope>NUCLEOTIDE SEQUENCE</scope>
</reference>
<evidence type="ECO:0000256" key="5">
    <source>
        <dbReference type="ARBA" id="ARBA00022553"/>
    </source>
</evidence>
<evidence type="ECO:0000256" key="1">
    <source>
        <dbReference type="ARBA" id="ARBA00004123"/>
    </source>
</evidence>